<dbReference type="Pfam" id="PF08022">
    <property type="entry name" value="FAD_binding_8"/>
    <property type="match status" value="1"/>
</dbReference>
<organism evidence="10 11">
    <name type="scientific">Rhizopus delemar</name>
    <dbReference type="NCBI Taxonomy" id="936053"/>
    <lineage>
        <taxon>Eukaryota</taxon>
        <taxon>Fungi</taxon>
        <taxon>Fungi incertae sedis</taxon>
        <taxon>Mucoromycota</taxon>
        <taxon>Mucoromycotina</taxon>
        <taxon>Mucoromycetes</taxon>
        <taxon>Mucorales</taxon>
        <taxon>Mucorineae</taxon>
        <taxon>Rhizopodaceae</taxon>
        <taxon>Rhizopus</taxon>
    </lineage>
</organism>
<dbReference type="SUPFAM" id="SSF63380">
    <property type="entry name" value="Riboflavin synthase domain-like"/>
    <property type="match status" value="1"/>
</dbReference>
<evidence type="ECO:0000256" key="3">
    <source>
        <dbReference type="ARBA" id="ARBA00022982"/>
    </source>
</evidence>
<dbReference type="PANTHER" id="PTHR11972:SF69">
    <property type="entry name" value="FERRIC REDUCTION OXIDASE 6-RELATED"/>
    <property type="match status" value="1"/>
</dbReference>
<evidence type="ECO:0000256" key="6">
    <source>
        <dbReference type="ARBA" id="ARBA00023065"/>
    </source>
</evidence>
<keyword evidence="4 8" id="KW-1133">Transmembrane helix</keyword>
<keyword evidence="5" id="KW-0560">Oxidoreductase</keyword>
<keyword evidence="3" id="KW-0249">Electron transport</keyword>
<dbReference type="GO" id="GO:0016175">
    <property type="term" value="F:superoxide-generating NAD(P)H oxidase activity"/>
    <property type="evidence" value="ECO:0007669"/>
    <property type="project" value="TreeGrafter"/>
</dbReference>
<reference evidence="10 11" key="1">
    <citation type="journal article" date="2020" name="Microb. Genom.">
        <title>Genetic diversity of clinical and environmental Mucorales isolates obtained from an investigation of mucormycosis cases among solid organ transplant recipients.</title>
        <authorList>
            <person name="Nguyen M.H."/>
            <person name="Kaul D."/>
            <person name="Muto C."/>
            <person name="Cheng S.J."/>
            <person name="Richter R.A."/>
            <person name="Bruno V.M."/>
            <person name="Liu G."/>
            <person name="Beyhan S."/>
            <person name="Sundermann A.J."/>
            <person name="Mounaud S."/>
            <person name="Pasculle A.W."/>
            <person name="Nierman W.C."/>
            <person name="Driscoll E."/>
            <person name="Cumbie R."/>
            <person name="Clancy C.J."/>
            <person name="Dupont C.L."/>
        </authorList>
    </citation>
    <scope>NUCLEOTIDE SEQUENCE [LARGE SCALE GENOMIC DNA]</scope>
    <source>
        <strain evidence="10 11">GL24</strain>
    </source>
</reference>
<evidence type="ECO:0000256" key="2">
    <source>
        <dbReference type="ARBA" id="ARBA00022692"/>
    </source>
</evidence>
<dbReference type="SUPFAM" id="SSF52343">
    <property type="entry name" value="Ferredoxin reductase-like, C-terminal NADP-linked domain"/>
    <property type="match status" value="1"/>
</dbReference>
<keyword evidence="6" id="KW-0406">Ion transport</keyword>
<name>A0A9P6YUR7_9FUNG</name>
<dbReference type="InterPro" id="IPR013112">
    <property type="entry name" value="FAD-bd_8"/>
</dbReference>
<accession>A0A9P6YUR7</accession>
<dbReference type="PROSITE" id="PS51384">
    <property type="entry name" value="FAD_FR"/>
    <property type="match status" value="1"/>
</dbReference>
<dbReference type="InterPro" id="IPR039261">
    <property type="entry name" value="FNR_nucleotide-bd"/>
</dbReference>
<dbReference type="GO" id="GO:0005886">
    <property type="term" value="C:plasma membrane"/>
    <property type="evidence" value="ECO:0007669"/>
    <property type="project" value="TreeGrafter"/>
</dbReference>
<feature type="transmembrane region" description="Helical" evidence="8">
    <location>
        <begin position="79"/>
        <end position="99"/>
    </location>
</feature>
<dbReference type="PRINTS" id="PR00466">
    <property type="entry name" value="GP91PHOX"/>
</dbReference>
<dbReference type="InterPro" id="IPR050369">
    <property type="entry name" value="RBOH/FRE"/>
</dbReference>
<evidence type="ECO:0000256" key="8">
    <source>
        <dbReference type="SAM" id="Phobius"/>
    </source>
</evidence>
<dbReference type="EMBL" id="JAANIU010002436">
    <property type="protein sequence ID" value="KAG1564774.1"/>
    <property type="molecule type" value="Genomic_DNA"/>
</dbReference>
<comment type="subcellular location">
    <subcellularLocation>
        <location evidence="1">Membrane</location>
        <topology evidence="1">Multi-pass membrane protein</topology>
    </subcellularLocation>
</comment>
<dbReference type="SFLD" id="SFLDS00052">
    <property type="entry name" value="Ferric_Reductase_Domain"/>
    <property type="match status" value="1"/>
</dbReference>
<evidence type="ECO:0000256" key="7">
    <source>
        <dbReference type="ARBA" id="ARBA00023136"/>
    </source>
</evidence>
<dbReference type="InterPro" id="IPR017927">
    <property type="entry name" value="FAD-bd_FR_type"/>
</dbReference>
<dbReference type="InterPro" id="IPR013121">
    <property type="entry name" value="Fe_red_NAD-bd_6"/>
</dbReference>
<dbReference type="CDD" id="cd06186">
    <property type="entry name" value="NOX_Duox_like_FAD_NADP"/>
    <property type="match status" value="1"/>
</dbReference>
<dbReference type="InterPro" id="IPR013130">
    <property type="entry name" value="Fe3_Rdtase_TM_dom"/>
</dbReference>
<keyword evidence="6" id="KW-0813">Transport</keyword>
<dbReference type="GO" id="GO:0006811">
    <property type="term" value="P:monoatomic ion transport"/>
    <property type="evidence" value="ECO:0007669"/>
    <property type="project" value="UniProtKB-KW"/>
</dbReference>
<dbReference type="InterPro" id="IPR017938">
    <property type="entry name" value="Riboflavin_synthase-like_b-brl"/>
</dbReference>
<feature type="transmembrane region" description="Helical" evidence="8">
    <location>
        <begin position="120"/>
        <end position="138"/>
    </location>
</feature>
<feature type="domain" description="FAD-binding FR-type" evidence="9">
    <location>
        <begin position="271"/>
        <end position="421"/>
    </location>
</feature>
<evidence type="ECO:0000256" key="5">
    <source>
        <dbReference type="ARBA" id="ARBA00023002"/>
    </source>
</evidence>
<proteinExistence type="predicted"/>
<feature type="transmembrane region" description="Helical" evidence="8">
    <location>
        <begin position="52"/>
        <end position="73"/>
    </location>
</feature>
<feature type="transmembrane region" description="Helical" evidence="8">
    <location>
        <begin position="13"/>
        <end position="31"/>
    </location>
</feature>
<dbReference type="Pfam" id="PF08030">
    <property type="entry name" value="NAD_binding_6"/>
    <property type="match status" value="1"/>
</dbReference>
<dbReference type="SFLD" id="SFLDG01168">
    <property type="entry name" value="Ferric_reductase_subgroup_(FRE"/>
    <property type="match status" value="1"/>
</dbReference>
<dbReference type="Gene3D" id="3.40.50.80">
    <property type="entry name" value="Nucleotide-binding domain of ferredoxin-NADP reductase (FNR) module"/>
    <property type="match status" value="1"/>
</dbReference>
<evidence type="ECO:0000313" key="11">
    <source>
        <dbReference type="Proteomes" id="UP000740926"/>
    </source>
</evidence>
<dbReference type="InterPro" id="IPR000778">
    <property type="entry name" value="Cyt_b245_heavy_chain"/>
</dbReference>
<comment type="caution">
    <text evidence="10">The sequence shown here is derived from an EMBL/GenBank/DDBJ whole genome shotgun (WGS) entry which is preliminary data.</text>
</comment>
<dbReference type="Pfam" id="PF01794">
    <property type="entry name" value="Ferric_reduct"/>
    <property type="match status" value="1"/>
</dbReference>
<evidence type="ECO:0000313" key="10">
    <source>
        <dbReference type="EMBL" id="KAG1564774.1"/>
    </source>
</evidence>
<evidence type="ECO:0000256" key="4">
    <source>
        <dbReference type="ARBA" id="ARBA00022989"/>
    </source>
</evidence>
<protein>
    <recommendedName>
        <fullName evidence="9">FAD-binding FR-type domain-containing protein</fullName>
    </recommendedName>
</protein>
<feature type="transmembrane region" description="Helical" evidence="8">
    <location>
        <begin position="228"/>
        <end position="259"/>
    </location>
</feature>
<feature type="transmembrane region" description="Helical" evidence="8">
    <location>
        <begin position="197"/>
        <end position="216"/>
    </location>
</feature>
<sequence length="577" mass="66835">MYIRTTTPLFTCGYSYAVFWWVLFSLYCIGYQLNRLRIYFIRKKRIAGQEKIVTSLPGVHLFSCLNHVIRIPFVTEMIPIKHIIGVFLFLVINVIFIIYAPFKMQMDFYICSISIMERRAAFVGMVNWGFVFFLAQRNSILPKMSGLTFEELIPFHRWISRIGLAEFMTHFVYRMYDRYLIRHVAKDTLFYDLEQTSGTISMLGFLLLFVTSFEYIRRNYFEIFYYCHIIGIIVAIIFACIHEISCFIFFIPATILWVVDRAIRSYQSWIIKSTSVRLDEVASTTATQEGIFRVLFEYPGMANFRPGQYVFVSMAKKGSRLLGYANWHPFTISEIFRFSQNDHAIEERVIDGISEKEKNSEGQVHGLSGLRRRANLSGDVTVATFHAKALGRYTEDILNAVSRNEPIQVAVDGPFGPQLQYQDYPVVSLFGAGIGVTPAMVIVKDCIERRSIGIKTVATEQIYLTWAIKSSEEIIPFMDMFTYWHDTISKTILPINLSFNVYVTRMKEGPDYFEDMYGFNIIYGSRPDVSRSLDKVKTLHPHQRVWVHTCGPTALTKTVVNEAAKRHFASHNETFEF</sequence>
<evidence type="ECO:0000259" key="9">
    <source>
        <dbReference type="PROSITE" id="PS51384"/>
    </source>
</evidence>
<keyword evidence="2 8" id="KW-0812">Transmembrane</keyword>
<evidence type="ECO:0000256" key="1">
    <source>
        <dbReference type="ARBA" id="ARBA00004141"/>
    </source>
</evidence>
<gene>
    <name evidence="10" type="ORF">G6F50_010699</name>
</gene>
<dbReference type="AlphaFoldDB" id="A0A9P6YUR7"/>
<dbReference type="PANTHER" id="PTHR11972">
    <property type="entry name" value="NADPH OXIDASE"/>
    <property type="match status" value="1"/>
</dbReference>
<keyword evidence="11" id="KW-1185">Reference proteome</keyword>
<dbReference type="OMA" id="CWHETTC"/>
<keyword evidence="7 8" id="KW-0472">Membrane</keyword>
<dbReference type="Proteomes" id="UP000740926">
    <property type="component" value="Unassembled WGS sequence"/>
</dbReference>